<reference evidence="4" key="1">
    <citation type="submission" date="2016-06" db="UniProtKB">
        <authorList>
            <consortium name="WormBaseParasite"/>
        </authorList>
    </citation>
    <scope>IDENTIFICATION</scope>
</reference>
<accession>A0A183HVJ5</accession>
<proteinExistence type="predicted"/>
<evidence type="ECO:0000256" key="1">
    <source>
        <dbReference type="SAM" id="Phobius"/>
    </source>
</evidence>
<keyword evidence="3" id="KW-1185">Reference proteome</keyword>
<reference evidence="2 3" key="2">
    <citation type="submission" date="2018-11" db="EMBL/GenBank/DDBJ databases">
        <authorList>
            <consortium name="Pathogen Informatics"/>
        </authorList>
    </citation>
    <scope>NUCLEOTIDE SEQUENCE [LARGE SCALE GENOMIC DNA]</scope>
</reference>
<evidence type="ECO:0000313" key="3">
    <source>
        <dbReference type="Proteomes" id="UP000267606"/>
    </source>
</evidence>
<dbReference type="EMBL" id="UZAJ01016665">
    <property type="protein sequence ID" value="VDO76922.1"/>
    <property type="molecule type" value="Genomic_DNA"/>
</dbReference>
<organism evidence="4">
    <name type="scientific">Onchocerca flexuosa</name>
    <dbReference type="NCBI Taxonomy" id="387005"/>
    <lineage>
        <taxon>Eukaryota</taxon>
        <taxon>Metazoa</taxon>
        <taxon>Ecdysozoa</taxon>
        <taxon>Nematoda</taxon>
        <taxon>Chromadorea</taxon>
        <taxon>Rhabditida</taxon>
        <taxon>Spirurina</taxon>
        <taxon>Spiruromorpha</taxon>
        <taxon>Filarioidea</taxon>
        <taxon>Onchocercidae</taxon>
        <taxon>Onchocerca</taxon>
    </lineage>
</organism>
<dbReference type="AlphaFoldDB" id="A0A183HVJ5"/>
<feature type="transmembrane region" description="Helical" evidence="1">
    <location>
        <begin position="96"/>
        <end position="114"/>
    </location>
</feature>
<keyword evidence="1" id="KW-0472">Membrane</keyword>
<keyword evidence="1" id="KW-1133">Transmembrane helix</keyword>
<evidence type="ECO:0000313" key="4">
    <source>
        <dbReference type="WBParaSite" id="OFLC_0001150701-mRNA-1"/>
    </source>
</evidence>
<keyword evidence="1" id="KW-0812">Transmembrane</keyword>
<gene>
    <name evidence="2" type="ORF">OFLC_LOCUS11503</name>
</gene>
<evidence type="ECO:0000313" key="2">
    <source>
        <dbReference type="EMBL" id="VDO76922.1"/>
    </source>
</evidence>
<sequence length="117" mass="13177">MLNDKAKIIWSNDDLTTSRPILEMINDNNFVDVDEISSVHDVNSEKNEGQRLRGGTNGHVFIDRDTDISYYDDGGENPVEAASSSSFLAVNSANRSHFIILMLGQYISIGWLIFEFF</sequence>
<name>A0A183HVJ5_9BILA</name>
<protein>
    <submittedName>
        <fullName evidence="4">Anaphase-promoting complex subunit 13</fullName>
    </submittedName>
</protein>
<dbReference type="WBParaSite" id="OFLC_0001150701-mRNA-1">
    <property type="protein sequence ID" value="OFLC_0001150701-mRNA-1"/>
    <property type="gene ID" value="OFLC_0001150701"/>
</dbReference>
<dbReference type="Proteomes" id="UP000267606">
    <property type="component" value="Unassembled WGS sequence"/>
</dbReference>